<feature type="region of interest" description="Disordered" evidence="1">
    <location>
        <begin position="21"/>
        <end position="48"/>
    </location>
</feature>
<accession>A0A7R9DEG6</accession>
<name>A0A7R9DEG6_TIMPO</name>
<evidence type="ECO:0000256" key="1">
    <source>
        <dbReference type="SAM" id="MobiDB-lite"/>
    </source>
</evidence>
<protein>
    <submittedName>
        <fullName evidence="2">Uncharacterized protein</fullName>
    </submittedName>
</protein>
<sequence length="92" mass="10144">MSDALTALTFLLDVDAPRRGYSKEENLSSEDEDETPILNDENTVDTDESLNSTITKSAESTGRLLYVSLEAISFTAQRPASSLLSFMRACYN</sequence>
<dbReference type="AlphaFoldDB" id="A0A7R9DEG6"/>
<organism evidence="2">
    <name type="scientific">Timema poppense</name>
    <name type="common">Walking stick</name>
    <dbReference type="NCBI Taxonomy" id="170557"/>
    <lineage>
        <taxon>Eukaryota</taxon>
        <taxon>Metazoa</taxon>
        <taxon>Ecdysozoa</taxon>
        <taxon>Arthropoda</taxon>
        <taxon>Hexapoda</taxon>
        <taxon>Insecta</taxon>
        <taxon>Pterygota</taxon>
        <taxon>Neoptera</taxon>
        <taxon>Polyneoptera</taxon>
        <taxon>Phasmatodea</taxon>
        <taxon>Timematodea</taxon>
        <taxon>Timematoidea</taxon>
        <taxon>Timematidae</taxon>
        <taxon>Timema</taxon>
    </lineage>
</organism>
<evidence type="ECO:0000313" key="2">
    <source>
        <dbReference type="EMBL" id="CAD7412030.1"/>
    </source>
</evidence>
<proteinExistence type="predicted"/>
<gene>
    <name evidence="2" type="ORF">TPSB3V08_LOCUS8201</name>
</gene>
<reference evidence="2" key="1">
    <citation type="submission" date="2020-11" db="EMBL/GenBank/DDBJ databases">
        <authorList>
            <person name="Tran Van P."/>
        </authorList>
    </citation>
    <scope>NUCLEOTIDE SEQUENCE</scope>
</reference>
<dbReference type="EMBL" id="OD005747">
    <property type="protein sequence ID" value="CAD7412030.1"/>
    <property type="molecule type" value="Genomic_DNA"/>
</dbReference>